<evidence type="ECO:0000256" key="2">
    <source>
        <dbReference type="ARBA" id="ARBA00022857"/>
    </source>
</evidence>
<dbReference type="GO" id="GO:0016616">
    <property type="term" value="F:oxidoreductase activity, acting on the CH-OH group of donors, NAD or NADP as acceptor"/>
    <property type="evidence" value="ECO:0007669"/>
    <property type="project" value="TreeGrafter"/>
</dbReference>
<organism evidence="4 5">
    <name type="scientific">Lasiodiplodia hormozganensis</name>
    <dbReference type="NCBI Taxonomy" id="869390"/>
    <lineage>
        <taxon>Eukaryota</taxon>
        <taxon>Fungi</taxon>
        <taxon>Dikarya</taxon>
        <taxon>Ascomycota</taxon>
        <taxon>Pezizomycotina</taxon>
        <taxon>Dothideomycetes</taxon>
        <taxon>Dothideomycetes incertae sedis</taxon>
        <taxon>Botryosphaeriales</taxon>
        <taxon>Botryosphaeriaceae</taxon>
        <taxon>Lasiodiplodia</taxon>
    </lineage>
</organism>
<sequence>MSFRLLPHTRALCAALRSANSSVRQSSRHLSTTPVYFQAGRSFPEQSTSTRDDASLPPSAAPPFPETISNGHQPRLQGKVAVITGSSSGLGRAIALAYASHGAKLVVCADLRPAPALGVEEGEDAVVPTHELIEKKFGAGRAVFSECDVGTPADVKRAVEMAVSKGDGRMDIIVNNAGLGTKNRFIRVHEEEDDEFDRVMKVNVRGVYLGCKYACAQFLKQGPDATGRRGWIVNVASMLGYVGITGGAAAYCASKGAVLNMTKQIAVDYAADRIHCNALCPGFTKTSMTRGNFTNAEVNASMISTTPWGEWGNVTDVAKGAVFLASDDAAWVTGIGLPVDGGYLAQ</sequence>
<dbReference type="Gene3D" id="3.40.50.720">
    <property type="entry name" value="NAD(P)-binding Rossmann-like Domain"/>
    <property type="match status" value="1"/>
</dbReference>
<dbReference type="Proteomes" id="UP001175001">
    <property type="component" value="Unassembled WGS sequence"/>
</dbReference>
<reference evidence="4" key="1">
    <citation type="submission" date="2023-06" db="EMBL/GenBank/DDBJ databases">
        <title>Multi-omics analyses reveal the molecular pathogenesis toolkit of Lasiodiplodia hormozganensis, a cross-kingdom pathogen.</title>
        <authorList>
            <person name="Felix C."/>
            <person name="Meneses R."/>
            <person name="Goncalves M.F.M."/>
            <person name="Tilleman L."/>
            <person name="Duarte A.S."/>
            <person name="Jorrin-Novo J.V."/>
            <person name="Van De Peer Y."/>
            <person name="Deforce D."/>
            <person name="Van Nieuwerburgh F."/>
            <person name="Esteves A.C."/>
            <person name="Alves A."/>
        </authorList>
    </citation>
    <scope>NUCLEOTIDE SEQUENCE</scope>
    <source>
        <strain evidence="4">CBS 339.90</strain>
    </source>
</reference>
<dbReference type="EMBL" id="JAUJDW010000130">
    <property type="protein sequence ID" value="KAK0628047.1"/>
    <property type="molecule type" value="Genomic_DNA"/>
</dbReference>
<keyword evidence="2" id="KW-0521">NADP</keyword>
<proteinExistence type="inferred from homology"/>
<dbReference type="PRINTS" id="PR00080">
    <property type="entry name" value="SDRFAMILY"/>
</dbReference>
<dbReference type="PRINTS" id="PR00081">
    <property type="entry name" value="GDHRDH"/>
</dbReference>
<evidence type="ECO:0000256" key="3">
    <source>
        <dbReference type="SAM" id="MobiDB-lite"/>
    </source>
</evidence>
<gene>
    <name evidence="4" type="primary">xecD_0</name>
    <name evidence="4" type="ORF">DIS24_g10842</name>
</gene>
<dbReference type="PANTHER" id="PTHR42760">
    <property type="entry name" value="SHORT-CHAIN DEHYDROGENASES/REDUCTASES FAMILY MEMBER"/>
    <property type="match status" value="1"/>
</dbReference>
<dbReference type="Pfam" id="PF13561">
    <property type="entry name" value="adh_short_C2"/>
    <property type="match status" value="1"/>
</dbReference>
<accession>A0AA39X6V3</accession>
<evidence type="ECO:0000256" key="1">
    <source>
        <dbReference type="ARBA" id="ARBA00006484"/>
    </source>
</evidence>
<protein>
    <submittedName>
        <fullName evidence="4">2-(R)-hydroxypropyl-CoM dehydrogenase</fullName>
    </submittedName>
</protein>
<dbReference type="FunFam" id="3.40.50.720:FF:000084">
    <property type="entry name" value="Short-chain dehydrogenase reductase"/>
    <property type="match status" value="1"/>
</dbReference>
<keyword evidence="5" id="KW-1185">Reference proteome</keyword>
<dbReference type="CDD" id="cd05233">
    <property type="entry name" value="SDR_c"/>
    <property type="match status" value="1"/>
</dbReference>
<name>A0AA39X6V3_9PEZI</name>
<comment type="caution">
    <text evidence="4">The sequence shown here is derived from an EMBL/GenBank/DDBJ whole genome shotgun (WGS) entry which is preliminary data.</text>
</comment>
<dbReference type="PANTHER" id="PTHR42760:SF124">
    <property type="entry name" value="SHORT-CHAIN DEHYDROGENASE_REDUCTASE"/>
    <property type="match status" value="1"/>
</dbReference>
<evidence type="ECO:0000313" key="5">
    <source>
        <dbReference type="Proteomes" id="UP001175001"/>
    </source>
</evidence>
<comment type="similarity">
    <text evidence="1">Belongs to the short-chain dehydrogenases/reductases (SDR) family.</text>
</comment>
<evidence type="ECO:0000313" key="4">
    <source>
        <dbReference type="EMBL" id="KAK0628047.1"/>
    </source>
</evidence>
<dbReference type="InterPro" id="IPR002347">
    <property type="entry name" value="SDR_fam"/>
</dbReference>
<dbReference type="InterPro" id="IPR036291">
    <property type="entry name" value="NAD(P)-bd_dom_sf"/>
</dbReference>
<feature type="region of interest" description="Disordered" evidence="3">
    <location>
        <begin position="35"/>
        <end position="75"/>
    </location>
</feature>
<dbReference type="AlphaFoldDB" id="A0AA39X6V3"/>
<dbReference type="SUPFAM" id="SSF51735">
    <property type="entry name" value="NAD(P)-binding Rossmann-fold domains"/>
    <property type="match status" value="1"/>
</dbReference>